<dbReference type="InterPro" id="IPR036388">
    <property type="entry name" value="WH-like_DNA-bd_sf"/>
</dbReference>
<keyword evidence="3 9" id="KW-0238">DNA-binding</keyword>
<evidence type="ECO:0000256" key="3">
    <source>
        <dbReference type="ARBA" id="ARBA00023125"/>
    </source>
</evidence>
<dbReference type="Pfam" id="PF03466">
    <property type="entry name" value="LysR_substrate"/>
    <property type="match status" value="1"/>
</dbReference>
<accession>A0A1Q8ZZX3</accession>
<dbReference type="STRING" id="887144.BJF91_05230"/>
<reference evidence="10 11" key="1">
    <citation type="submission" date="2016-09" db="EMBL/GenBank/DDBJ databases">
        <title>Rhizobium oryziradicis sp. nov., isolated from the root of rice.</title>
        <authorList>
            <person name="Zhao J."/>
            <person name="Zhang X."/>
        </authorList>
    </citation>
    <scope>NUCLEOTIDE SEQUENCE [LARGE SCALE GENOMIC DNA]</scope>
    <source>
        <strain evidence="10 11">14971</strain>
    </source>
</reference>
<evidence type="ECO:0000256" key="4">
    <source>
        <dbReference type="ARBA" id="ARBA00023163"/>
    </source>
</evidence>
<evidence type="ECO:0000313" key="9">
    <source>
        <dbReference type="EMBL" id="MBB4007224.1"/>
    </source>
</evidence>
<evidence type="ECO:0000256" key="5">
    <source>
        <dbReference type="ARBA" id="ARBA00054626"/>
    </source>
</evidence>
<evidence type="ECO:0000313" key="10">
    <source>
        <dbReference type="EMBL" id="OLP47768.1"/>
    </source>
</evidence>
<evidence type="ECO:0000256" key="7">
    <source>
        <dbReference type="ARBA" id="ARBA00083243"/>
    </source>
</evidence>
<dbReference type="GO" id="GO:0003700">
    <property type="term" value="F:DNA-binding transcription factor activity"/>
    <property type="evidence" value="ECO:0007669"/>
    <property type="project" value="InterPro"/>
</dbReference>
<dbReference type="Proteomes" id="UP000185598">
    <property type="component" value="Unassembled WGS sequence"/>
</dbReference>
<dbReference type="FunFam" id="1.10.10.10:FF:000001">
    <property type="entry name" value="LysR family transcriptional regulator"/>
    <property type="match status" value="1"/>
</dbReference>
<dbReference type="RefSeq" id="WP_075616948.1">
    <property type="nucleotide sequence ID" value="NZ_JACIED010000002.1"/>
</dbReference>
<evidence type="ECO:0000313" key="11">
    <source>
        <dbReference type="Proteomes" id="UP000185598"/>
    </source>
</evidence>
<dbReference type="SUPFAM" id="SSF53850">
    <property type="entry name" value="Periplasmic binding protein-like II"/>
    <property type="match status" value="1"/>
</dbReference>
<keyword evidence="4" id="KW-0804">Transcription</keyword>
<comment type="similarity">
    <text evidence="1">Belongs to the LysR transcriptional regulatory family.</text>
</comment>
<dbReference type="InterPro" id="IPR036390">
    <property type="entry name" value="WH_DNA-bd_sf"/>
</dbReference>
<dbReference type="Gene3D" id="3.40.190.290">
    <property type="match status" value="1"/>
</dbReference>
<dbReference type="OrthoDB" id="9813056at2"/>
<gene>
    <name evidence="10" type="ORF">BJF91_05230</name>
    <name evidence="9" type="ORF">GGQ71_001487</name>
</gene>
<dbReference type="Proteomes" id="UP000544107">
    <property type="component" value="Unassembled WGS sequence"/>
</dbReference>
<dbReference type="Gene3D" id="1.10.10.10">
    <property type="entry name" value="Winged helix-like DNA-binding domain superfamily/Winged helix DNA-binding domain"/>
    <property type="match status" value="1"/>
</dbReference>
<evidence type="ECO:0000259" key="8">
    <source>
        <dbReference type="PROSITE" id="PS50931"/>
    </source>
</evidence>
<dbReference type="Pfam" id="PF00126">
    <property type="entry name" value="HTH_1"/>
    <property type="match status" value="1"/>
</dbReference>
<dbReference type="GO" id="GO:0043565">
    <property type="term" value="F:sequence-specific DNA binding"/>
    <property type="evidence" value="ECO:0007669"/>
    <property type="project" value="TreeGrafter"/>
</dbReference>
<dbReference type="AlphaFoldDB" id="A0A1Q8ZZX3"/>
<comment type="caution">
    <text evidence="10">The sequence shown here is derived from an EMBL/GenBank/DDBJ whole genome shotgun (WGS) entry which is preliminary data.</text>
</comment>
<reference evidence="9 12" key="2">
    <citation type="submission" date="2020-08" db="EMBL/GenBank/DDBJ databases">
        <title>Genomic Encyclopedia of Type Strains, Phase IV (KMG-IV): sequencing the most valuable type-strain genomes for metagenomic binning, comparative biology and taxonomic classification.</title>
        <authorList>
            <person name="Goeker M."/>
        </authorList>
    </citation>
    <scope>NUCLEOTIDE SEQUENCE [LARGE SCALE GENOMIC DNA]</scope>
    <source>
        <strain evidence="9 12">DSM 100021</strain>
    </source>
</reference>
<dbReference type="PANTHER" id="PTHR30537">
    <property type="entry name" value="HTH-TYPE TRANSCRIPTIONAL REGULATOR"/>
    <property type="match status" value="1"/>
</dbReference>
<dbReference type="InterPro" id="IPR005119">
    <property type="entry name" value="LysR_subst-bd"/>
</dbReference>
<dbReference type="PANTHER" id="PTHR30537:SF17">
    <property type="entry name" value="LYSR-FAMILY REGULATORY PROTEIN"/>
    <property type="match status" value="1"/>
</dbReference>
<dbReference type="EMBL" id="MKIN01000027">
    <property type="protein sequence ID" value="OLP47768.1"/>
    <property type="molecule type" value="Genomic_DNA"/>
</dbReference>
<protein>
    <recommendedName>
        <fullName evidence="6">HTH-type transcriptional regulator TtuA</fullName>
    </recommendedName>
    <alternativeName>
        <fullName evidence="7">Tartrate utilization transcriptional regulator</fullName>
    </alternativeName>
</protein>
<dbReference type="InterPro" id="IPR000847">
    <property type="entry name" value="LysR_HTH_N"/>
</dbReference>
<comment type="function">
    <text evidence="5">Transcriptional regulator of the ttuABCDE tartrate utilization operon.</text>
</comment>
<dbReference type="GO" id="GO:0006351">
    <property type="term" value="P:DNA-templated transcription"/>
    <property type="evidence" value="ECO:0007669"/>
    <property type="project" value="TreeGrafter"/>
</dbReference>
<dbReference type="PROSITE" id="PS50931">
    <property type="entry name" value="HTH_LYSR"/>
    <property type="match status" value="1"/>
</dbReference>
<evidence type="ECO:0000256" key="1">
    <source>
        <dbReference type="ARBA" id="ARBA00009437"/>
    </source>
</evidence>
<dbReference type="InterPro" id="IPR058163">
    <property type="entry name" value="LysR-type_TF_proteobact-type"/>
</dbReference>
<keyword evidence="11" id="KW-1185">Reference proteome</keyword>
<evidence type="ECO:0000256" key="6">
    <source>
        <dbReference type="ARBA" id="ARBA00067332"/>
    </source>
</evidence>
<name>A0A1Q8ZZX3_9HYPH</name>
<dbReference type="CDD" id="cd08422">
    <property type="entry name" value="PBP2_CrgA_like"/>
    <property type="match status" value="1"/>
</dbReference>
<sequence>MDSLRGIDSFIRAVETGSIAAAARQLGITPAAASQNIARLEQEIGTRLLVRTTRRLALTEAGKIYFERVRRVVSDLDAAQAALSVLHERPQGRLRVAVSAAFGRHVIARMLPSFSAAWPDVSVELILNDERLDHIRDEIDISIRFFRPTGAGLVTRRLGSVPIIICASPDYLAEHGVPREPEELKNHSCLLFRTPYDGRLLPWGFIRNGIRFEPELHVSIICNDIDALATMTMAGAGISRLGAFLARDLVASGKVVSLFATGSASSGAEADPEPLDFHICLQDRQAMLPKVRLFIDHIIEEWRKNPVR</sequence>
<evidence type="ECO:0000256" key="2">
    <source>
        <dbReference type="ARBA" id="ARBA00023015"/>
    </source>
</evidence>
<feature type="domain" description="HTH lysR-type" evidence="8">
    <location>
        <begin position="1"/>
        <end position="59"/>
    </location>
</feature>
<proteinExistence type="inferred from homology"/>
<dbReference type="SUPFAM" id="SSF46785">
    <property type="entry name" value="Winged helix' DNA-binding domain"/>
    <property type="match status" value="1"/>
</dbReference>
<dbReference type="EMBL" id="JACIED010000002">
    <property type="protein sequence ID" value="MBB4007224.1"/>
    <property type="molecule type" value="Genomic_DNA"/>
</dbReference>
<keyword evidence="2" id="KW-0805">Transcription regulation</keyword>
<organism evidence="10 11">
    <name type="scientific">Allorhizobium taibaishanense</name>
    <dbReference type="NCBI Taxonomy" id="887144"/>
    <lineage>
        <taxon>Bacteria</taxon>
        <taxon>Pseudomonadati</taxon>
        <taxon>Pseudomonadota</taxon>
        <taxon>Alphaproteobacteria</taxon>
        <taxon>Hyphomicrobiales</taxon>
        <taxon>Rhizobiaceae</taxon>
        <taxon>Rhizobium/Agrobacterium group</taxon>
        <taxon>Allorhizobium</taxon>
    </lineage>
</organism>
<evidence type="ECO:0000313" key="12">
    <source>
        <dbReference type="Proteomes" id="UP000544107"/>
    </source>
</evidence>